<sequence length="103" mass="11757">MTWRERWRIWKRTHGIRHAIHALGWLLVLLSPLVGLLPGPGGIFVLAAGFALILQTSPLAKRVYVRFKRRWPRAGALIDRGMRRPSALRRRTREKLATAAGTN</sequence>
<gene>
    <name evidence="2" type="ORF">QGN17_07910</name>
</gene>
<evidence type="ECO:0000256" key="1">
    <source>
        <dbReference type="SAM" id="Phobius"/>
    </source>
</evidence>
<feature type="transmembrane region" description="Helical" evidence="1">
    <location>
        <begin position="20"/>
        <end position="37"/>
    </location>
</feature>
<keyword evidence="1" id="KW-0812">Transmembrane</keyword>
<feature type="transmembrane region" description="Helical" evidence="1">
    <location>
        <begin position="43"/>
        <end position="60"/>
    </location>
</feature>
<comment type="caution">
    <text evidence="2">The sequence shown here is derived from an EMBL/GenBank/DDBJ whole genome shotgun (WGS) entry which is preliminary data.</text>
</comment>
<evidence type="ECO:0000313" key="2">
    <source>
        <dbReference type="EMBL" id="MDH7638652.1"/>
    </source>
</evidence>
<keyword evidence="1" id="KW-0472">Membrane</keyword>
<evidence type="ECO:0000313" key="3">
    <source>
        <dbReference type="Proteomes" id="UP001160625"/>
    </source>
</evidence>
<reference evidence="2" key="1">
    <citation type="submission" date="2023-04" db="EMBL/GenBank/DDBJ databases">
        <title>Sphingomonas sp. MAHUQ-71 isolated from rice field.</title>
        <authorList>
            <person name="Huq M.A."/>
        </authorList>
    </citation>
    <scope>NUCLEOTIDE SEQUENCE</scope>
    <source>
        <strain evidence="2">MAHUQ-71</strain>
    </source>
</reference>
<keyword evidence="3" id="KW-1185">Reference proteome</keyword>
<dbReference type="EMBL" id="JARYGZ010000001">
    <property type="protein sequence ID" value="MDH7638652.1"/>
    <property type="molecule type" value="Genomic_DNA"/>
</dbReference>
<evidence type="ECO:0008006" key="4">
    <source>
        <dbReference type="Google" id="ProtNLM"/>
    </source>
</evidence>
<dbReference type="RefSeq" id="WP_281043937.1">
    <property type="nucleotide sequence ID" value="NZ_JARYGZ010000001.1"/>
</dbReference>
<protein>
    <recommendedName>
        <fullName evidence="4">Transmembrane protein (PGPGW)</fullName>
    </recommendedName>
</protein>
<proteinExistence type="predicted"/>
<dbReference type="Proteomes" id="UP001160625">
    <property type="component" value="Unassembled WGS sequence"/>
</dbReference>
<accession>A0ABT6N0B6</accession>
<organism evidence="2 3">
    <name type="scientific">Sphingomonas oryzagri</name>
    <dbReference type="NCBI Taxonomy" id="3042314"/>
    <lineage>
        <taxon>Bacteria</taxon>
        <taxon>Pseudomonadati</taxon>
        <taxon>Pseudomonadota</taxon>
        <taxon>Alphaproteobacteria</taxon>
        <taxon>Sphingomonadales</taxon>
        <taxon>Sphingomonadaceae</taxon>
        <taxon>Sphingomonas</taxon>
    </lineage>
</organism>
<keyword evidence="1" id="KW-1133">Transmembrane helix</keyword>
<name>A0ABT6N0B6_9SPHN</name>